<dbReference type="OrthoDB" id="1928519at2759"/>
<evidence type="ECO:0000256" key="3">
    <source>
        <dbReference type="SAM" id="MobiDB-lite"/>
    </source>
</evidence>
<evidence type="ECO:0000256" key="2">
    <source>
        <dbReference type="PROSITE-ProRule" id="PRU00723"/>
    </source>
</evidence>
<dbReference type="PROSITE" id="PS50103">
    <property type="entry name" value="ZF_C3H1"/>
    <property type="match status" value="1"/>
</dbReference>
<feature type="domain" description="C3H1-type" evidence="4">
    <location>
        <begin position="347"/>
        <end position="375"/>
    </location>
</feature>
<dbReference type="GO" id="GO:0008270">
    <property type="term" value="F:zinc ion binding"/>
    <property type="evidence" value="ECO:0007669"/>
    <property type="project" value="UniProtKB-KW"/>
</dbReference>
<feature type="zinc finger region" description="C3H1-type" evidence="2">
    <location>
        <begin position="347"/>
        <end position="375"/>
    </location>
</feature>
<organism evidence="5 6">
    <name type="scientific">Gossypium raimondii</name>
    <name type="common">Peruvian cotton</name>
    <name type="synonym">Gossypium klotzschianum subsp. raimondii</name>
    <dbReference type="NCBI Taxonomy" id="29730"/>
    <lineage>
        <taxon>Eukaryota</taxon>
        <taxon>Viridiplantae</taxon>
        <taxon>Streptophyta</taxon>
        <taxon>Embryophyta</taxon>
        <taxon>Tracheophyta</taxon>
        <taxon>Spermatophyta</taxon>
        <taxon>Magnoliopsida</taxon>
        <taxon>eudicotyledons</taxon>
        <taxon>Gunneridae</taxon>
        <taxon>Pentapetalae</taxon>
        <taxon>rosids</taxon>
        <taxon>malvids</taxon>
        <taxon>Malvales</taxon>
        <taxon>Malvaceae</taxon>
        <taxon>Malvoideae</taxon>
        <taxon>Gossypium</taxon>
    </lineage>
</organism>
<keyword evidence="2" id="KW-0479">Metal-binding</keyword>
<keyword evidence="2" id="KW-0862">Zinc</keyword>
<evidence type="ECO:0000313" key="6">
    <source>
        <dbReference type="Proteomes" id="UP000032304"/>
    </source>
</evidence>
<feature type="region of interest" description="Disordered" evidence="3">
    <location>
        <begin position="373"/>
        <end position="400"/>
    </location>
</feature>
<dbReference type="GO" id="GO:0003677">
    <property type="term" value="F:DNA binding"/>
    <property type="evidence" value="ECO:0007669"/>
    <property type="project" value="UniProtKB-KW"/>
</dbReference>
<dbReference type="EMBL" id="CM001741">
    <property type="protein sequence ID" value="KJB14419.1"/>
    <property type="molecule type" value="Genomic_DNA"/>
</dbReference>
<keyword evidence="6" id="KW-1185">Reference proteome</keyword>
<evidence type="ECO:0000259" key="4">
    <source>
        <dbReference type="PROSITE" id="PS50103"/>
    </source>
</evidence>
<dbReference type="PANTHER" id="PTHR33400:SF2">
    <property type="entry name" value="ZINC FINGER CCCH DOMAIN-CONTAINING PROTEIN 6"/>
    <property type="match status" value="1"/>
</dbReference>
<accession>A0A0D2Q522</accession>
<name>A0A0D2Q522_GOSRA</name>
<gene>
    <name evidence="5" type="ORF">B456_002G124700</name>
</gene>
<sequence length="400" mass="43907">MRGLHKSKRVTWAPDVNLCQIRLFLSEESPLQVGLGAQDHLQAKTSSISHLNGATVDDFLPPGFEGSRSTDQMQINLTEILVVKWRCPLRFVLDLNWQVVAGEESKEADVQNQRELRVLEAVYPRPSAIPTNPSVSADMANCQYDDKQTPQIPITPIEDEDAAIGTQSNVLAPFGAPTSLQPQLLDILPHLNCSMPSISNVPTNEKPTAAAFTAINQSNENGNMIDPDLLVQILSNPKLIEKLVTEHGVASGHIGRTENDGAFYGKSNGVGIGASNKHGSVPGVCPISHSVAMELPQKKDVNYYKNLIQQHGGESQVGGQKFNNRYNQQLRPNQEVINNPRSRDSKPRIMKPCIYFNNSRGCRNGANCAYQHDTSSQNRGNSIPDAPTAKRMKMDREIGS</sequence>
<keyword evidence="1" id="KW-0238">DNA-binding</keyword>
<dbReference type="InterPro" id="IPR000571">
    <property type="entry name" value="Znf_CCCH"/>
</dbReference>
<protein>
    <recommendedName>
        <fullName evidence="4">C3H1-type domain-containing protein</fullName>
    </recommendedName>
</protein>
<reference evidence="5 6" key="1">
    <citation type="journal article" date="2012" name="Nature">
        <title>Repeated polyploidization of Gossypium genomes and the evolution of spinnable cotton fibres.</title>
        <authorList>
            <person name="Paterson A.H."/>
            <person name="Wendel J.F."/>
            <person name="Gundlach H."/>
            <person name="Guo H."/>
            <person name="Jenkins J."/>
            <person name="Jin D."/>
            <person name="Llewellyn D."/>
            <person name="Showmaker K.C."/>
            <person name="Shu S."/>
            <person name="Udall J."/>
            <person name="Yoo M.J."/>
            <person name="Byers R."/>
            <person name="Chen W."/>
            <person name="Doron-Faigenboim A."/>
            <person name="Duke M.V."/>
            <person name="Gong L."/>
            <person name="Grimwood J."/>
            <person name="Grover C."/>
            <person name="Grupp K."/>
            <person name="Hu G."/>
            <person name="Lee T.H."/>
            <person name="Li J."/>
            <person name="Lin L."/>
            <person name="Liu T."/>
            <person name="Marler B.S."/>
            <person name="Page J.T."/>
            <person name="Roberts A.W."/>
            <person name="Romanel E."/>
            <person name="Sanders W.S."/>
            <person name="Szadkowski E."/>
            <person name="Tan X."/>
            <person name="Tang H."/>
            <person name="Xu C."/>
            <person name="Wang J."/>
            <person name="Wang Z."/>
            <person name="Zhang D."/>
            <person name="Zhang L."/>
            <person name="Ashrafi H."/>
            <person name="Bedon F."/>
            <person name="Bowers J.E."/>
            <person name="Brubaker C.L."/>
            <person name="Chee P.W."/>
            <person name="Das S."/>
            <person name="Gingle A.R."/>
            <person name="Haigler C.H."/>
            <person name="Harker D."/>
            <person name="Hoffmann L.V."/>
            <person name="Hovav R."/>
            <person name="Jones D.C."/>
            <person name="Lemke C."/>
            <person name="Mansoor S."/>
            <person name="ur Rahman M."/>
            <person name="Rainville L.N."/>
            <person name="Rambani A."/>
            <person name="Reddy U.K."/>
            <person name="Rong J.K."/>
            <person name="Saranga Y."/>
            <person name="Scheffler B.E."/>
            <person name="Scheffler J.A."/>
            <person name="Stelly D.M."/>
            <person name="Triplett B.A."/>
            <person name="Van Deynze A."/>
            <person name="Vaslin M.F."/>
            <person name="Waghmare V.N."/>
            <person name="Walford S.A."/>
            <person name="Wright R.J."/>
            <person name="Zaki E.A."/>
            <person name="Zhang T."/>
            <person name="Dennis E.S."/>
            <person name="Mayer K.F."/>
            <person name="Peterson D.G."/>
            <person name="Rokhsar D.S."/>
            <person name="Wang X."/>
            <person name="Schmutz J."/>
        </authorList>
    </citation>
    <scope>NUCLEOTIDE SEQUENCE [LARGE SCALE GENOMIC DNA]</scope>
</reference>
<evidence type="ECO:0000313" key="5">
    <source>
        <dbReference type="EMBL" id="KJB14419.1"/>
    </source>
</evidence>
<evidence type="ECO:0000256" key="1">
    <source>
        <dbReference type="ARBA" id="ARBA00023125"/>
    </source>
</evidence>
<proteinExistence type="predicted"/>
<dbReference type="AlphaFoldDB" id="A0A0D2Q522"/>
<dbReference type="PANTHER" id="PTHR33400">
    <property type="entry name" value="ZINC FINGER CCCH DOMAIN-CONTAINING PROTEIN 6-RELATED"/>
    <property type="match status" value="1"/>
</dbReference>
<keyword evidence="2" id="KW-0863">Zinc-finger</keyword>
<dbReference type="Proteomes" id="UP000032304">
    <property type="component" value="Chromosome 2"/>
</dbReference>
<dbReference type="Gramene" id="KJB14419">
    <property type="protein sequence ID" value="KJB14419"/>
    <property type="gene ID" value="B456_002G124700"/>
</dbReference>